<dbReference type="Proteomes" id="UP000501421">
    <property type="component" value="Plasmid pGspE55-1"/>
</dbReference>
<protein>
    <submittedName>
        <fullName evidence="2">Uncharacterized protein</fullName>
    </submittedName>
</protein>
<geneLocation type="plasmid" evidence="2 3">
    <name>pGspE55-1</name>
</geneLocation>
<feature type="transmembrane region" description="Helical" evidence="1">
    <location>
        <begin position="37"/>
        <end position="56"/>
    </location>
</feature>
<gene>
    <name evidence="2" type="ORF">GsuE55_37910</name>
</gene>
<feature type="transmembrane region" description="Helical" evidence="1">
    <location>
        <begin position="118"/>
        <end position="143"/>
    </location>
</feature>
<keyword evidence="1" id="KW-0472">Membrane</keyword>
<evidence type="ECO:0000313" key="2">
    <source>
        <dbReference type="EMBL" id="BBW98958.1"/>
    </source>
</evidence>
<keyword evidence="1" id="KW-0812">Transmembrane</keyword>
<feature type="transmembrane region" description="Helical" evidence="1">
    <location>
        <begin position="12"/>
        <end position="31"/>
    </location>
</feature>
<evidence type="ECO:0000256" key="1">
    <source>
        <dbReference type="SAM" id="Phobius"/>
    </source>
</evidence>
<reference evidence="3" key="1">
    <citation type="journal article" date="2020" name="Microbiol. Resour. Announc.">
        <title>Complete Genome Sequence of Geobacillus sp. Strain E55-1, Isolated from Mine Geyser in Japan.</title>
        <authorList>
            <person name="Miyazaki K."/>
            <person name="Hase E."/>
            <person name="Tokito N."/>
        </authorList>
    </citation>
    <scope>NUCLEOTIDE SEQUENCE [LARGE SCALE GENOMIC DNA]</scope>
    <source>
        <strain evidence="3">E55-1</strain>
        <plasmid evidence="3">pGspE55-1</plasmid>
    </source>
</reference>
<dbReference type="AlphaFoldDB" id="A0A679FQW7"/>
<name>A0A679FQW7_9BACL</name>
<organism evidence="2 3">
    <name type="scientific">Geobacillus subterraneus</name>
    <dbReference type="NCBI Taxonomy" id="129338"/>
    <lineage>
        <taxon>Bacteria</taxon>
        <taxon>Bacillati</taxon>
        <taxon>Bacillota</taxon>
        <taxon>Bacilli</taxon>
        <taxon>Bacillales</taxon>
        <taxon>Anoxybacillaceae</taxon>
        <taxon>Geobacillus</taxon>
    </lineage>
</organism>
<keyword evidence="1" id="KW-1133">Transmembrane helix</keyword>
<dbReference type="RefSeq" id="WP_172418927.1">
    <property type="nucleotide sequence ID" value="NZ_AP022558.1"/>
</dbReference>
<sequence>MHPDLRVLIQSGWKTGLKAHLIVFFVLWLLLNIYPMPLIAFDAAIVVYSILFWGWFELAKRGMWRAYYRRMYAGKELLWVYAVIHGAWIRTAMVLTYWRVNEWLAAKQGRTDSFVLHVAVYLFDRTMWMLALGVFLLVVYWLFYRDAWVRVDAFYQAVKEKKKHEPFAVKQLERMVCEEFVLRAKGTAMKVDSVTMALKEKKKHSFGRVIDFQERRRNRPSRKDSCGRPNG</sequence>
<dbReference type="EMBL" id="AP022558">
    <property type="protein sequence ID" value="BBW98958.1"/>
    <property type="molecule type" value="Genomic_DNA"/>
</dbReference>
<keyword evidence="2" id="KW-0614">Plasmid</keyword>
<accession>A0A679FQW7</accession>
<proteinExistence type="predicted"/>
<feature type="transmembrane region" description="Helical" evidence="1">
    <location>
        <begin position="77"/>
        <end position="98"/>
    </location>
</feature>
<evidence type="ECO:0000313" key="3">
    <source>
        <dbReference type="Proteomes" id="UP000501421"/>
    </source>
</evidence>
<keyword evidence="3" id="KW-1185">Reference proteome</keyword>